<evidence type="ECO:0000313" key="2">
    <source>
        <dbReference type="Proteomes" id="UP000000366"/>
    </source>
</evidence>
<protein>
    <submittedName>
        <fullName evidence="1">Uncharacterized protein</fullName>
    </submittedName>
</protein>
<dbReference type="Proteomes" id="UP000000366">
    <property type="component" value="Chromosome"/>
</dbReference>
<proteinExistence type="predicted"/>
<reference evidence="1 2" key="1">
    <citation type="journal article" date="2007" name="J. Bacteriol.">
        <title>Whole-genome analysis of the methyl tert-butyl ether-degrading beta-proteobacterium Methylibium petroleiphilum PM1.</title>
        <authorList>
            <person name="Kane S.R."/>
            <person name="Chakicherla A.Y."/>
            <person name="Chain P.S.G."/>
            <person name="Schmidt R."/>
            <person name="Shin M.W."/>
            <person name="Legler T.C."/>
            <person name="Scow K.M."/>
            <person name="Larimer F.W."/>
            <person name="Lucas S.M."/>
            <person name="Richardson P.M."/>
            <person name="Hristova K.R."/>
        </authorList>
    </citation>
    <scope>NUCLEOTIDE SEQUENCE [LARGE SCALE GENOMIC DNA]</scope>
    <source>
        <strain evidence="2">ATCC BAA-1232 / LMG 22953 / PM1</strain>
    </source>
</reference>
<dbReference type="AlphaFoldDB" id="A2SMI2"/>
<name>A2SMI2_METPP</name>
<dbReference type="EMBL" id="CP000555">
    <property type="protein sequence ID" value="ABM96771.1"/>
    <property type="molecule type" value="Genomic_DNA"/>
</dbReference>
<dbReference type="HOGENOM" id="CLU_140176_5_0_4"/>
<sequence length="95" mass="10154">MAHQLQSSRAILRRTQVEAESGYSRSTIYLRISQGLWTKPVSLGARAVGWPSGDVLALNAARIAGKNDEQIRALVLKLEAARVLADAGTAAPALE</sequence>
<organism evidence="1 2">
    <name type="scientific">Methylibium petroleiphilum (strain ATCC BAA-1232 / LMG 22953 / PM1)</name>
    <dbReference type="NCBI Taxonomy" id="420662"/>
    <lineage>
        <taxon>Bacteria</taxon>
        <taxon>Pseudomonadati</taxon>
        <taxon>Pseudomonadota</taxon>
        <taxon>Betaproteobacteria</taxon>
        <taxon>Burkholderiales</taxon>
        <taxon>Sphaerotilaceae</taxon>
        <taxon>Methylibium</taxon>
    </lineage>
</organism>
<dbReference type="STRING" id="420662.Mpe_A3818"/>
<dbReference type="InterPro" id="IPR010260">
    <property type="entry name" value="AlpA"/>
</dbReference>
<dbReference type="Pfam" id="PF05930">
    <property type="entry name" value="Phage_AlpA"/>
    <property type="match status" value="1"/>
</dbReference>
<gene>
    <name evidence="1" type="ordered locus">Mpe_A3818</name>
</gene>
<evidence type="ECO:0000313" key="1">
    <source>
        <dbReference type="EMBL" id="ABM96771.1"/>
    </source>
</evidence>
<dbReference type="eggNOG" id="COG3311">
    <property type="taxonomic scope" value="Bacteria"/>
</dbReference>
<dbReference type="Gene3D" id="1.10.238.160">
    <property type="match status" value="1"/>
</dbReference>
<keyword evidence="2" id="KW-1185">Reference proteome</keyword>
<dbReference type="RefSeq" id="WP_011831391.1">
    <property type="nucleotide sequence ID" value="NC_008825.1"/>
</dbReference>
<dbReference type="KEGG" id="mpt:Mpe_A3818"/>
<accession>A2SMI2</accession>